<dbReference type="AlphaFoldDB" id="X1R7V2"/>
<comment type="caution">
    <text evidence="1">The sequence shown here is derived from an EMBL/GenBank/DDBJ whole genome shotgun (WGS) entry which is preliminary data.</text>
</comment>
<organism evidence="1">
    <name type="scientific">marine sediment metagenome</name>
    <dbReference type="NCBI Taxonomy" id="412755"/>
    <lineage>
        <taxon>unclassified sequences</taxon>
        <taxon>metagenomes</taxon>
        <taxon>ecological metagenomes</taxon>
    </lineage>
</organism>
<protein>
    <submittedName>
        <fullName evidence="1">Uncharacterized protein</fullName>
    </submittedName>
</protein>
<proteinExistence type="predicted"/>
<reference evidence="1" key="1">
    <citation type="journal article" date="2014" name="Front. Microbiol.">
        <title>High frequency of phylogenetically diverse reductive dehalogenase-homologous genes in deep subseafloor sedimentary metagenomes.</title>
        <authorList>
            <person name="Kawai M."/>
            <person name="Futagami T."/>
            <person name="Toyoda A."/>
            <person name="Takaki Y."/>
            <person name="Nishi S."/>
            <person name="Hori S."/>
            <person name="Arai W."/>
            <person name="Tsubouchi T."/>
            <person name="Morono Y."/>
            <person name="Uchiyama I."/>
            <person name="Ito T."/>
            <person name="Fujiyama A."/>
            <person name="Inagaki F."/>
            <person name="Takami H."/>
        </authorList>
    </citation>
    <scope>NUCLEOTIDE SEQUENCE</scope>
    <source>
        <strain evidence="1">Expedition CK06-06</strain>
    </source>
</reference>
<gene>
    <name evidence="1" type="ORF">S12H4_13663</name>
</gene>
<sequence length="85" mass="9527">MNWHLDVKSIEEREEILNAVKRLGPWYQSFDLADWLKIEGVHDGDSVLACASAGWGSRRSETAAHPPRPAIEPRLTTGLEMLGWG</sequence>
<evidence type="ECO:0000313" key="1">
    <source>
        <dbReference type="EMBL" id="GAI76817.1"/>
    </source>
</evidence>
<accession>X1R7V2</accession>
<dbReference type="EMBL" id="BARW01006505">
    <property type="protein sequence ID" value="GAI76817.1"/>
    <property type="molecule type" value="Genomic_DNA"/>
</dbReference>
<name>X1R7V2_9ZZZZ</name>
<feature type="non-terminal residue" evidence="1">
    <location>
        <position position="85"/>
    </location>
</feature>